<dbReference type="GO" id="GO:0005524">
    <property type="term" value="F:ATP binding"/>
    <property type="evidence" value="ECO:0007669"/>
    <property type="project" value="InterPro"/>
</dbReference>
<dbReference type="SMART" id="SM00220">
    <property type="entry name" value="S_TKc"/>
    <property type="match status" value="1"/>
</dbReference>
<dbReference type="PANTHER" id="PTHR45641:SF19">
    <property type="entry name" value="NEPHROCYSTIN-3"/>
    <property type="match status" value="1"/>
</dbReference>
<feature type="repeat" description="TPR" evidence="3">
    <location>
        <begin position="692"/>
        <end position="725"/>
    </location>
</feature>
<feature type="repeat" description="TPR" evidence="3">
    <location>
        <begin position="652"/>
        <end position="685"/>
    </location>
</feature>
<gene>
    <name evidence="5" type="ORF">M407DRAFT_24712</name>
</gene>
<dbReference type="Gene3D" id="1.10.510.10">
    <property type="entry name" value="Transferase(Phosphotransferase) domain 1"/>
    <property type="match status" value="1"/>
</dbReference>
<sequence length="1022" mass="113486">MVDDLALSLGDLESQDPFHKAREILDGLAERRIDRNRVKMVEPEPRAKGGQATISVGTIILPEEAATWIPEQLLTKLLGLQVAIKKFEWDCADVEQSARFFKSFVNELSVMATLSHPNVVHLFSFVEDMDKGDAWILSPWQPNGNVREFLQSGEWDIPERISLIQDVVNGVEYLHSREPPVCHGDLKSLNILVNSSYRAVITDFGSARIKTRVATAIKGSVSEVPHPVPNDEEAERWTSPKIKLNGTILELTLTDPGFSLRWAAPEVLDNGVQEMPSDMWAVGWICWEIMTGKLPFEELLGQGEIIHRLVKGELPAIRVDAQLSQIRILCALVSDCWCLRPVKRIDASTFQLKPSTAPSNSTAGGAKVRSAALLLNLGVMYALRGDTRMAESHYQSAVDVASRTGDVVLEADALNRLGETYYIHNGAQEGEELWRKAYEISSRVGYHLGMANALNSLGRLYFILSRNEEAEKAFREAHEIHSRIGSGLGEAMALNGLGGIYRARSEFREAEKAFKEAHEIQSLLGDDMGAVGTLDSLGKFYFAQSRFQETEKVLTEAHQISSHIDYEIDGTERLQRLGAAYGIQSRYKEAEETFREVYELGSSTGDECHAADGLLNLGQIHRARGRITDAEKAFRQAYEISSHSGGDERDVARALTGLGELYRIQSRYQEAEKAFREAHEICSRIGSEAGVAKALDNLGDIYCAQSRYEEAEKALNEAYEIHSRSGFCDSDLAVTLGHLGRLYSNQSRFQESENAFRRVHEISSRIGNEHCVADALFGLGEIDRNQLRYQEAEKAFKAAYDIYSRLDDSIGIGMVLQGFGMLCHAQCRYDEMETFCSKALSIDPRADGGPVRAGLLLQLGNAQLAQYKYTEAEEAFTESLAIFTSMGHDSRASISSMIRVCQSKNPKWVELMIQVQTTAFAAGRDGRHAALSHSQGREYLAHGMYAEAEECFVQARAAFASCANQAGEAQSLDGLMTVCALQGKVGDVRVACMDACQIYMRTGRMMSKACAMTWKFFQLLEK</sequence>
<dbReference type="InterPro" id="IPR008271">
    <property type="entry name" value="Ser/Thr_kinase_AS"/>
</dbReference>
<dbReference type="PROSITE" id="PS50005">
    <property type="entry name" value="TPR"/>
    <property type="match status" value="7"/>
</dbReference>
<protein>
    <recommendedName>
        <fullName evidence="4">Protein kinase domain-containing protein</fullName>
    </recommendedName>
</protein>
<dbReference type="Pfam" id="PF13432">
    <property type="entry name" value="TPR_16"/>
    <property type="match status" value="1"/>
</dbReference>
<proteinExistence type="predicted"/>
<dbReference type="SMART" id="SM00028">
    <property type="entry name" value="TPR"/>
    <property type="match status" value="14"/>
</dbReference>
<keyword evidence="1" id="KW-0677">Repeat</keyword>
<dbReference type="SUPFAM" id="SSF48452">
    <property type="entry name" value="TPR-like"/>
    <property type="match status" value="4"/>
</dbReference>
<dbReference type="InterPro" id="IPR011990">
    <property type="entry name" value="TPR-like_helical_dom_sf"/>
</dbReference>
<feature type="repeat" description="TPR" evidence="3">
    <location>
        <begin position="491"/>
        <end position="524"/>
    </location>
</feature>
<dbReference type="OrthoDB" id="5986190at2759"/>
<dbReference type="AlphaFoldDB" id="A0A0C3LX23"/>
<dbReference type="EMBL" id="KN823032">
    <property type="protein sequence ID" value="KIO25962.1"/>
    <property type="molecule type" value="Genomic_DNA"/>
</dbReference>
<dbReference type="STRING" id="1051891.A0A0C3LX23"/>
<feature type="repeat" description="TPR" evidence="3">
    <location>
        <begin position="571"/>
        <end position="604"/>
    </location>
</feature>
<dbReference type="InterPro" id="IPR019734">
    <property type="entry name" value="TPR_rpt"/>
</dbReference>
<dbReference type="HOGENOM" id="CLU_000288_7_37_1"/>
<keyword evidence="6" id="KW-1185">Reference proteome</keyword>
<dbReference type="PANTHER" id="PTHR45641">
    <property type="entry name" value="TETRATRICOPEPTIDE REPEAT PROTEIN (AFU_ORTHOLOGUE AFUA_6G03870)"/>
    <property type="match status" value="1"/>
</dbReference>
<dbReference type="PROSITE" id="PS00108">
    <property type="entry name" value="PROTEIN_KINASE_ST"/>
    <property type="match status" value="1"/>
</dbReference>
<feature type="repeat" description="TPR" evidence="3">
    <location>
        <begin position="371"/>
        <end position="404"/>
    </location>
</feature>
<keyword evidence="2 3" id="KW-0802">TPR repeat</keyword>
<evidence type="ECO:0000256" key="2">
    <source>
        <dbReference type="ARBA" id="ARBA00022803"/>
    </source>
</evidence>
<dbReference type="Gene3D" id="1.25.40.10">
    <property type="entry name" value="Tetratricopeptide repeat domain"/>
    <property type="match status" value="5"/>
</dbReference>
<dbReference type="InterPro" id="IPR011009">
    <property type="entry name" value="Kinase-like_dom_sf"/>
</dbReference>
<dbReference type="SUPFAM" id="SSF56112">
    <property type="entry name" value="Protein kinase-like (PK-like)"/>
    <property type="match status" value="1"/>
</dbReference>
<feature type="repeat" description="TPR" evidence="3">
    <location>
        <begin position="611"/>
        <end position="644"/>
    </location>
</feature>
<dbReference type="InterPro" id="IPR000719">
    <property type="entry name" value="Prot_kinase_dom"/>
</dbReference>
<accession>A0A0C3LX23</accession>
<name>A0A0C3LX23_9AGAM</name>
<reference evidence="6" key="2">
    <citation type="submission" date="2015-01" db="EMBL/GenBank/DDBJ databases">
        <title>Evolutionary Origins and Diversification of the Mycorrhizal Mutualists.</title>
        <authorList>
            <consortium name="DOE Joint Genome Institute"/>
            <consortium name="Mycorrhizal Genomics Consortium"/>
            <person name="Kohler A."/>
            <person name="Kuo A."/>
            <person name="Nagy L.G."/>
            <person name="Floudas D."/>
            <person name="Copeland A."/>
            <person name="Barry K.W."/>
            <person name="Cichocki N."/>
            <person name="Veneault-Fourrey C."/>
            <person name="LaButti K."/>
            <person name="Lindquist E.A."/>
            <person name="Lipzen A."/>
            <person name="Lundell T."/>
            <person name="Morin E."/>
            <person name="Murat C."/>
            <person name="Riley R."/>
            <person name="Ohm R."/>
            <person name="Sun H."/>
            <person name="Tunlid A."/>
            <person name="Henrissat B."/>
            <person name="Grigoriev I.V."/>
            <person name="Hibbett D.S."/>
            <person name="Martin F."/>
        </authorList>
    </citation>
    <scope>NUCLEOTIDE SEQUENCE [LARGE SCALE GENOMIC DNA]</scope>
    <source>
        <strain evidence="6">MUT 4182</strain>
    </source>
</reference>
<evidence type="ECO:0000259" key="4">
    <source>
        <dbReference type="PROSITE" id="PS50011"/>
    </source>
</evidence>
<evidence type="ECO:0000313" key="5">
    <source>
        <dbReference type="EMBL" id="KIO25962.1"/>
    </source>
</evidence>
<organism evidence="5 6">
    <name type="scientific">Tulasnella calospora MUT 4182</name>
    <dbReference type="NCBI Taxonomy" id="1051891"/>
    <lineage>
        <taxon>Eukaryota</taxon>
        <taxon>Fungi</taxon>
        <taxon>Dikarya</taxon>
        <taxon>Basidiomycota</taxon>
        <taxon>Agaricomycotina</taxon>
        <taxon>Agaricomycetes</taxon>
        <taxon>Cantharellales</taxon>
        <taxon>Tulasnellaceae</taxon>
        <taxon>Tulasnella</taxon>
    </lineage>
</organism>
<dbReference type="Proteomes" id="UP000054248">
    <property type="component" value="Unassembled WGS sequence"/>
</dbReference>
<dbReference type="Pfam" id="PF00069">
    <property type="entry name" value="Pkinase"/>
    <property type="match status" value="1"/>
</dbReference>
<dbReference type="Pfam" id="PF13424">
    <property type="entry name" value="TPR_12"/>
    <property type="match status" value="4"/>
</dbReference>
<dbReference type="PROSITE" id="PS50011">
    <property type="entry name" value="PROTEIN_KINASE_DOM"/>
    <property type="match status" value="1"/>
</dbReference>
<feature type="domain" description="Protein kinase" evidence="4">
    <location>
        <begin position="40"/>
        <end position="356"/>
    </location>
</feature>
<evidence type="ECO:0000313" key="6">
    <source>
        <dbReference type="Proteomes" id="UP000054248"/>
    </source>
</evidence>
<reference evidence="5 6" key="1">
    <citation type="submission" date="2014-04" db="EMBL/GenBank/DDBJ databases">
        <authorList>
            <consortium name="DOE Joint Genome Institute"/>
            <person name="Kuo A."/>
            <person name="Girlanda M."/>
            <person name="Perotto S."/>
            <person name="Kohler A."/>
            <person name="Nagy L.G."/>
            <person name="Floudas D."/>
            <person name="Copeland A."/>
            <person name="Barry K.W."/>
            <person name="Cichocki N."/>
            <person name="Veneault-Fourrey C."/>
            <person name="LaButti K."/>
            <person name="Lindquist E.A."/>
            <person name="Lipzen A."/>
            <person name="Lundell T."/>
            <person name="Morin E."/>
            <person name="Murat C."/>
            <person name="Sun H."/>
            <person name="Tunlid A."/>
            <person name="Henrissat B."/>
            <person name="Grigoriev I.V."/>
            <person name="Hibbett D.S."/>
            <person name="Martin F."/>
            <person name="Nordberg H.P."/>
            <person name="Cantor M.N."/>
            <person name="Hua S.X."/>
        </authorList>
    </citation>
    <scope>NUCLEOTIDE SEQUENCE [LARGE SCALE GENOMIC DNA]</scope>
    <source>
        <strain evidence="5 6">MUT 4182</strain>
    </source>
</reference>
<evidence type="ECO:0000256" key="3">
    <source>
        <dbReference type="PROSITE-ProRule" id="PRU00339"/>
    </source>
</evidence>
<dbReference type="GO" id="GO:0004672">
    <property type="term" value="F:protein kinase activity"/>
    <property type="evidence" value="ECO:0007669"/>
    <property type="project" value="InterPro"/>
</dbReference>
<evidence type="ECO:0000256" key="1">
    <source>
        <dbReference type="ARBA" id="ARBA00022737"/>
    </source>
</evidence>
<feature type="repeat" description="TPR" evidence="3">
    <location>
        <begin position="451"/>
        <end position="484"/>
    </location>
</feature>